<dbReference type="PROSITE" id="PS50293">
    <property type="entry name" value="TPR_REGION"/>
    <property type="match status" value="2"/>
</dbReference>
<dbReference type="PATRIC" id="fig|706587.4.peg.5140"/>
<proteinExistence type="predicted"/>
<dbReference type="Pfam" id="PF00515">
    <property type="entry name" value="TPR_1"/>
    <property type="match status" value="1"/>
</dbReference>
<dbReference type="PANTHER" id="PTHR44858:SF1">
    <property type="entry name" value="UDP-N-ACETYLGLUCOSAMINE--PEPTIDE N-ACETYLGLUCOSAMINYLTRANSFERASE SPINDLY-RELATED"/>
    <property type="match status" value="1"/>
</dbReference>
<dbReference type="KEGG" id="dti:Desti_4536"/>
<feature type="repeat" description="TPR" evidence="3">
    <location>
        <begin position="137"/>
        <end position="170"/>
    </location>
</feature>
<keyword evidence="1" id="KW-0677">Repeat</keyword>
<feature type="transmembrane region" description="Helical" evidence="5">
    <location>
        <begin position="342"/>
        <end position="363"/>
    </location>
</feature>
<keyword evidence="7" id="KW-1185">Reference proteome</keyword>
<keyword evidence="5" id="KW-0812">Transmembrane</keyword>
<accession>I4CC73</accession>
<dbReference type="InterPro" id="IPR019734">
    <property type="entry name" value="TPR_rpt"/>
</dbReference>
<dbReference type="SMART" id="SM00028">
    <property type="entry name" value="TPR"/>
    <property type="match status" value="3"/>
</dbReference>
<dbReference type="EMBL" id="CP003360">
    <property type="protein sequence ID" value="AFM27164.1"/>
    <property type="molecule type" value="Genomic_DNA"/>
</dbReference>
<name>I4CC73_DESTA</name>
<feature type="transmembrane region" description="Helical" evidence="5">
    <location>
        <begin position="319"/>
        <end position="335"/>
    </location>
</feature>
<dbReference type="Proteomes" id="UP000006055">
    <property type="component" value="Chromosome"/>
</dbReference>
<evidence type="ECO:0000313" key="6">
    <source>
        <dbReference type="EMBL" id="AFM27164.1"/>
    </source>
</evidence>
<reference evidence="7" key="1">
    <citation type="submission" date="2012-06" db="EMBL/GenBank/DDBJ databases">
        <title>Complete sequence of chromosome of Desulfomonile tiedjei DSM 6799.</title>
        <authorList>
            <person name="Lucas S."/>
            <person name="Copeland A."/>
            <person name="Lapidus A."/>
            <person name="Glavina del Rio T."/>
            <person name="Dalin E."/>
            <person name="Tice H."/>
            <person name="Bruce D."/>
            <person name="Goodwin L."/>
            <person name="Pitluck S."/>
            <person name="Peters L."/>
            <person name="Ovchinnikova G."/>
            <person name="Zeytun A."/>
            <person name="Lu M."/>
            <person name="Kyrpides N."/>
            <person name="Mavromatis K."/>
            <person name="Ivanova N."/>
            <person name="Brettin T."/>
            <person name="Detter J.C."/>
            <person name="Han C."/>
            <person name="Larimer F."/>
            <person name="Land M."/>
            <person name="Hauser L."/>
            <person name="Markowitz V."/>
            <person name="Cheng J.-F."/>
            <person name="Hugenholtz P."/>
            <person name="Woyke T."/>
            <person name="Wu D."/>
            <person name="Spring S."/>
            <person name="Schroeder M."/>
            <person name="Brambilla E."/>
            <person name="Klenk H.-P."/>
            <person name="Eisen J.A."/>
        </authorList>
    </citation>
    <scope>NUCLEOTIDE SEQUENCE [LARGE SCALE GENOMIC DNA]</scope>
    <source>
        <strain evidence="7">ATCC 49306 / DSM 6799 / DCB-1</strain>
    </source>
</reference>
<dbReference type="InterPro" id="IPR011990">
    <property type="entry name" value="TPR-like_helical_dom_sf"/>
</dbReference>
<dbReference type="Gene3D" id="1.25.40.10">
    <property type="entry name" value="Tetratricopeptide repeat domain"/>
    <property type="match status" value="2"/>
</dbReference>
<keyword evidence="5" id="KW-0472">Membrane</keyword>
<organism evidence="6 7">
    <name type="scientific">Desulfomonile tiedjei (strain ATCC 49306 / DSM 6799 / DCB-1)</name>
    <dbReference type="NCBI Taxonomy" id="706587"/>
    <lineage>
        <taxon>Bacteria</taxon>
        <taxon>Pseudomonadati</taxon>
        <taxon>Thermodesulfobacteriota</taxon>
        <taxon>Desulfomonilia</taxon>
        <taxon>Desulfomonilales</taxon>
        <taxon>Desulfomonilaceae</taxon>
        <taxon>Desulfomonile</taxon>
    </lineage>
</organism>
<dbReference type="InterPro" id="IPR050498">
    <property type="entry name" value="Ycf3"/>
</dbReference>
<feature type="repeat" description="TPR" evidence="3">
    <location>
        <begin position="171"/>
        <end position="204"/>
    </location>
</feature>
<protein>
    <submittedName>
        <fullName evidence="6">Flp pilus assembly protein TadD</fullName>
    </submittedName>
</protein>
<dbReference type="eggNOG" id="COG0457">
    <property type="taxonomic scope" value="Bacteria"/>
</dbReference>
<feature type="transmembrane region" description="Helical" evidence="5">
    <location>
        <begin position="401"/>
        <end position="422"/>
    </location>
</feature>
<keyword evidence="2 3" id="KW-0802">TPR repeat</keyword>
<feature type="repeat" description="TPR" evidence="3">
    <location>
        <begin position="103"/>
        <end position="136"/>
    </location>
</feature>
<feature type="compositionally biased region" description="Pro residues" evidence="4">
    <location>
        <begin position="245"/>
        <end position="257"/>
    </location>
</feature>
<dbReference type="Pfam" id="PF13414">
    <property type="entry name" value="TPR_11"/>
    <property type="match status" value="1"/>
</dbReference>
<evidence type="ECO:0000256" key="3">
    <source>
        <dbReference type="PROSITE-ProRule" id="PRU00339"/>
    </source>
</evidence>
<dbReference type="SUPFAM" id="SSF48452">
    <property type="entry name" value="TPR-like"/>
    <property type="match status" value="1"/>
</dbReference>
<evidence type="ECO:0000256" key="5">
    <source>
        <dbReference type="SAM" id="Phobius"/>
    </source>
</evidence>
<feature type="transmembrane region" description="Helical" evidence="5">
    <location>
        <begin position="292"/>
        <end position="313"/>
    </location>
</feature>
<feature type="compositionally biased region" description="Pro residues" evidence="4">
    <location>
        <begin position="225"/>
        <end position="235"/>
    </location>
</feature>
<feature type="region of interest" description="Disordered" evidence="4">
    <location>
        <begin position="221"/>
        <end position="270"/>
    </location>
</feature>
<feature type="transmembrane region" description="Helical" evidence="5">
    <location>
        <begin position="369"/>
        <end position="389"/>
    </location>
</feature>
<evidence type="ECO:0000256" key="4">
    <source>
        <dbReference type="SAM" id="MobiDB-lite"/>
    </source>
</evidence>
<dbReference type="STRING" id="706587.Desti_4536"/>
<feature type="transmembrane region" description="Helical" evidence="5">
    <location>
        <begin position="39"/>
        <end position="60"/>
    </location>
</feature>
<dbReference type="PANTHER" id="PTHR44858">
    <property type="entry name" value="TETRATRICOPEPTIDE REPEAT PROTEIN 6"/>
    <property type="match status" value="1"/>
</dbReference>
<evidence type="ECO:0000313" key="7">
    <source>
        <dbReference type="Proteomes" id="UP000006055"/>
    </source>
</evidence>
<evidence type="ECO:0000256" key="2">
    <source>
        <dbReference type="ARBA" id="ARBA00022803"/>
    </source>
</evidence>
<gene>
    <name evidence="6" type="ordered locus">Desti_4536</name>
</gene>
<keyword evidence="5" id="KW-1133">Transmembrane helix</keyword>
<dbReference type="PROSITE" id="PS50005">
    <property type="entry name" value="TPR"/>
    <property type="match status" value="3"/>
</dbReference>
<dbReference type="HOGENOM" id="CLU_646780_0_0_7"/>
<dbReference type="AlphaFoldDB" id="I4CC73"/>
<evidence type="ECO:0000256" key="1">
    <source>
        <dbReference type="ARBA" id="ARBA00022737"/>
    </source>
</evidence>
<sequence>MTCVKCPCLSRPCSQRDAGAFRKFVSGEDLVSKHLCASLFFRVTLRTLVIILITAGFFMLSASSASAQLPADLRDALEAHRAGKLQEAVEIYTEYLVKNPKSAEAYNWRGMAYEDLGQLNKALADLNRALELSPNYSDAYNNRGEVYRRQNKFVEAMNDYRKATELEKDFAEPHYNMGLILEAQKKNELAIREFDTYLKFKPNAPDKQEITARIEALKKTAAATPAPPGTAPAPKAPDQKAPGVAPSPPGAPKPAGPRPGQVQIPPPPPPGIDLGIPGVPPIPVDILASLDIVSAIISLVFYLFSAGMLFLIAVKTNTSLPWLAFIPIANIILCIKIAGKPLWWLALFLLPILALPLAMLIPMDPTEGIIVGVLTLLVSLVPLVVWLFVSLGIASARGKSAVWGVLLFIPCTSFIGLAYLGLSK</sequence>